<evidence type="ECO:0000313" key="2">
    <source>
        <dbReference type="EMBL" id="OZI26048.1"/>
    </source>
</evidence>
<keyword evidence="1" id="KW-1133">Transmembrane helix</keyword>
<comment type="caution">
    <text evidence="2">The sequence shown here is derived from an EMBL/GenBank/DDBJ whole genome shotgun (WGS) entry which is preliminary data.</text>
</comment>
<sequence length="85" mass="9023">MIISTFLVGVPIQAIAQGLEKATSDAQNINDWLWIIIPVICLSAGGIVGLLYSMDIIRKDTMYQWVGGVIFAGAVAGGIIKVVFG</sequence>
<name>A0A261RLW0_9BORD</name>
<feature type="transmembrane region" description="Helical" evidence="1">
    <location>
        <begin position="32"/>
        <end position="53"/>
    </location>
</feature>
<keyword evidence="1" id="KW-0812">Transmembrane</keyword>
<evidence type="ECO:0000256" key="1">
    <source>
        <dbReference type="SAM" id="Phobius"/>
    </source>
</evidence>
<proteinExistence type="predicted"/>
<dbReference type="AlphaFoldDB" id="A0A261RLW0"/>
<organism evidence="2 3">
    <name type="scientific">Bordetella genomosp. 9</name>
    <dbReference type="NCBI Taxonomy" id="1416803"/>
    <lineage>
        <taxon>Bacteria</taxon>
        <taxon>Pseudomonadati</taxon>
        <taxon>Pseudomonadota</taxon>
        <taxon>Betaproteobacteria</taxon>
        <taxon>Burkholderiales</taxon>
        <taxon>Alcaligenaceae</taxon>
        <taxon>Bordetella</taxon>
    </lineage>
</organism>
<keyword evidence="1" id="KW-0472">Membrane</keyword>
<keyword evidence="3" id="KW-1185">Reference proteome</keyword>
<gene>
    <name evidence="2" type="ORF">CAL26_01455</name>
</gene>
<reference evidence="2" key="1">
    <citation type="submission" date="2017-05" db="EMBL/GenBank/DDBJ databases">
        <title>Complete and WGS of Bordetella genogroups.</title>
        <authorList>
            <person name="Spilker T."/>
            <person name="Lipuma J."/>
        </authorList>
    </citation>
    <scope>NUCLEOTIDE SEQUENCE</scope>
    <source>
        <strain evidence="2">AU21707</strain>
    </source>
</reference>
<protein>
    <recommendedName>
        <fullName evidence="4">Conjugal transfer protein</fullName>
    </recommendedName>
</protein>
<feature type="transmembrane region" description="Helical" evidence="1">
    <location>
        <begin position="65"/>
        <end position="84"/>
    </location>
</feature>
<dbReference type="Proteomes" id="UP000216857">
    <property type="component" value="Unassembled WGS sequence"/>
</dbReference>
<dbReference type="EMBL" id="NEVJ01000001">
    <property type="protein sequence ID" value="OZI26048.1"/>
    <property type="molecule type" value="Genomic_DNA"/>
</dbReference>
<accession>A0A261RLW0</accession>
<evidence type="ECO:0000313" key="3">
    <source>
        <dbReference type="Proteomes" id="UP000216857"/>
    </source>
</evidence>
<evidence type="ECO:0008006" key="4">
    <source>
        <dbReference type="Google" id="ProtNLM"/>
    </source>
</evidence>